<evidence type="ECO:0000313" key="2">
    <source>
        <dbReference type="Proteomes" id="UP000410492"/>
    </source>
</evidence>
<name>A0A653C6X4_CALMS</name>
<gene>
    <name evidence="1" type="ORF">CALMAC_LOCUS6720</name>
</gene>
<keyword evidence="2" id="KW-1185">Reference proteome</keyword>
<organism evidence="1 2">
    <name type="scientific">Callosobruchus maculatus</name>
    <name type="common">Southern cowpea weevil</name>
    <name type="synonym">Pulse bruchid</name>
    <dbReference type="NCBI Taxonomy" id="64391"/>
    <lineage>
        <taxon>Eukaryota</taxon>
        <taxon>Metazoa</taxon>
        <taxon>Ecdysozoa</taxon>
        <taxon>Arthropoda</taxon>
        <taxon>Hexapoda</taxon>
        <taxon>Insecta</taxon>
        <taxon>Pterygota</taxon>
        <taxon>Neoptera</taxon>
        <taxon>Endopterygota</taxon>
        <taxon>Coleoptera</taxon>
        <taxon>Polyphaga</taxon>
        <taxon>Cucujiformia</taxon>
        <taxon>Chrysomeloidea</taxon>
        <taxon>Chrysomelidae</taxon>
        <taxon>Bruchinae</taxon>
        <taxon>Bruchini</taxon>
        <taxon>Callosobruchus</taxon>
    </lineage>
</organism>
<proteinExistence type="predicted"/>
<accession>A0A653C6X4</accession>
<evidence type="ECO:0000313" key="1">
    <source>
        <dbReference type="EMBL" id="VEN43641.1"/>
    </source>
</evidence>
<sequence length="63" mass="6889">MQGVLQAIAILCGQLPVPQKQELRRRQGQQEQVPVLSAAEMSQAGNESGRSVQFFITEGAKHI</sequence>
<dbReference type="AlphaFoldDB" id="A0A653C6X4"/>
<reference evidence="1 2" key="1">
    <citation type="submission" date="2019-01" db="EMBL/GenBank/DDBJ databases">
        <authorList>
            <person name="Sayadi A."/>
        </authorList>
    </citation>
    <scope>NUCLEOTIDE SEQUENCE [LARGE SCALE GENOMIC DNA]</scope>
</reference>
<protein>
    <submittedName>
        <fullName evidence="1">Uncharacterized protein</fullName>
    </submittedName>
</protein>
<dbReference type="OrthoDB" id="8832025at2759"/>
<dbReference type="Proteomes" id="UP000410492">
    <property type="component" value="Unassembled WGS sequence"/>
</dbReference>
<dbReference type="EMBL" id="CAACVG010007098">
    <property type="protein sequence ID" value="VEN43641.1"/>
    <property type="molecule type" value="Genomic_DNA"/>
</dbReference>